<evidence type="ECO:0000313" key="2">
    <source>
        <dbReference type="Proteomes" id="UP001056120"/>
    </source>
</evidence>
<protein>
    <submittedName>
        <fullName evidence="1">Uncharacterized protein</fullName>
    </submittedName>
</protein>
<comment type="caution">
    <text evidence="1">The sequence shown here is derived from an EMBL/GenBank/DDBJ whole genome shotgun (WGS) entry which is preliminary data.</text>
</comment>
<reference evidence="1 2" key="2">
    <citation type="journal article" date="2022" name="Mol. Ecol. Resour.">
        <title>The genomes of chicory, endive, great burdock and yacon provide insights into Asteraceae paleo-polyploidization history and plant inulin production.</title>
        <authorList>
            <person name="Fan W."/>
            <person name="Wang S."/>
            <person name="Wang H."/>
            <person name="Wang A."/>
            <person name="Jiang F."/>
            <person name="Liu H."/>
            <person name="Zhao H."/>
            <person name="Xu D."/>
            <person name="Zhang Y."/>
        </authorList>
    </citation>
    <scope>NUCLEOTIDE SEQUENCE [LARGE SCALE GENOMIC DNA]</scope>
    <source>
        <strain evidence="2">cv. Yunnan</strain>
        <tissue evidence="1">Leaves</tissue>
    </source>
</reference>
<organism evidence="1 2">
    <name type="scientific">Smallanthus sonchifolius</name>
    <dbReference type="NCBI Taxonomy" id="185202"/>
    <lineage>
        <taxon>Eukaryota</taxon>
        <taxon>Viridiplantae</taxon>
        <taxon>Streptophyta</taxon>
        <taxon>Embryophyta</taxon>
        <taxon>Tracheophyta</taxon>
        <taxon>Spermatophyta</taxon>
        <taxon>Magnoliopsida</taxon>
        <taxon>eudicotyledons</taxon>
        <taxon>Gunneridae</taxon>
        <taxon>Pentapetalae</taxon>
        <taxon>asterids</taxon>
        <taxon>campanulids</taxon>
        <taxon>Asterales</taxon>
        <taxon>Asteraceae</taxon>
        <taxon>Asteroideae</taxon>
        <taxon>Heliantheae alliance</taxon>
        <taxon>Millerieae</taxon>
        <taxon>Smallanthus</taxon>
    </lineage>
</organism>
<name>A0ACB9E9A8_9ASTR</name>
<proteinExistence type="predicted"/>
<sequence length="394" mass="44407">MSTTSTSSINMSVATALCRKRAVDKSLDEEQWGLATWALDFIKAGNLKHIVDSEIRAQISPKCLKDFVRIVERCLHNNPKQRPTMAEVMVSLESVLTVQEKPYRSLQVTGRTILGRMFYFFPFTSNRGDSMVPSIIKGRKRIPCNAFASDKNIIVDESEFSENAGIPNPHLKVFEFADLESATRNFRQDLHLGRGHFAELFIGWIDENSFAPSKCGDGVAVIVKRSRSITSQRHDQRLGEDFNAKLINFGLGKSCLEFGQTSYSSLVATRHIVDPEYTRTGHFNEKSDIYGFGVVLMEALTALPAMGANTPNEQYSLVDWACQILTNKRNLKEIMDPRLENNYPLEGAFECGALALKCVENDPSDRPSSEEVLQNLERIYAVSLIWKDYLEEKT</sequence>
<reference evidence="2" key="1">
    <citation type="journal article" date="2022" name="Mol. Ecol. Resour.">
        <title>The genomes of chicory, endive, great burdock and yacon provide insights into Asteraceae palaeo-polyploidization history and plant inulin production.</title>
        <authorList>
            <person name="Fan W."/>
            <person name="Wang S."/>
            <person name="Wang H."/>
            <person name="Wang A."/>
            <person name="Jiang F."/>
            <person name="Liu H."/>
            <person name="Zhao H."/>
            <person name="Xu D."/>
            <person name="Zhang Y."/>
        </authorList>
    </citation>
    <scope>NUCLEOTIDE SEQUENCE [LARGE SCALE GENOMIC DNA]</scope>
    <source>
        <strain evidence="2">cv. Yunnan</strain>
    </source>
</reference>
<keyword evidence="2" id="KW-1185">Reference proteome</keyword>
<accession>A0ACB9E9A8</accession>
<gene>
    <name evidence="1" type="ORF">L1987_55189</name>
</gene>
<dbReference type="Proteomes" id="UP001056120">
    <property type="component" value="Linkage Group LG18"/>
</dbReference>
<evidence type="ECO:0000313" key="1">
    <source>
        <dbReference type="EMBL" id="KAI3755392.1"/>
    </source>
</evidence>
<dbReference type="EMBL" id="CM042035">
    <property type="protein sequence ID" value="KAI3755392.1"/>
    <property type="molecule type" value="Genomic_DNA"/>
</dbReference>